<dbReference type="EMBL" id="DYVK01000100">
    <property type="protein sequence ID" value="HJG16485.1"/>
    <property type="molecule type" value="Genomic_DNA"/>
</dbReference>
<comment type="caution">
    <text evidence="1">The sequence shown here is derived from an EMBL/GenBank/DDBJ whole genome shotgun (WGS) entry which is preliminary data.</text>
</comment>
<gene>
    <name evidence="1" type="ORF">K8V06_10240</name>
</gene>
<dbReference type="RefSeq" id="WP_164479875.1">
    <property type="nucleotide sequence ID" value="NZ_CP027644.1"/>
</dbReference>
<protein>
    <submittedName>
        <fullName evidence="1">Uncharacterized protein</fullName>
    </submittedName>
</protein>
<sequence>MVVSNEFKEVVQEKDILKVRIMLKDSLLIDRSFTTFEELVNYAQKLGLDVWVDSSDDSIEKVKRPWTVDLMNDELTLLISDFTKERVDYIKQIIKEIYPEEKKVVNHGKISSKVIVKDNNVFLEKIQNEIVILSRIELVSKNENGEKILLKENLKEVEKIVKEIEKDISKMGYSEKKERFKFQKSEHYSNVYKEIQAQISELSSIKINNKNLGKIRRIAREIKEKILEIERKK</sequence>
<evidence type="ECO:0000313" key="1">
    <source>
        <dbReference type="EMBL" id="HJG16485.1"/>
    </source>
</evidence>
<accession>A0A921IEX3</accession>
<evidence type="ECO:0000313" key="2">
    <source>
        <dbReference type="Proteomes" id="UP000759256"/>
    </source>
</evidence>
<proteinExistence type="predicted"/>
<organism evidence="1 2">
    <name type="scientific">Ligilactobacillus salivarius</name>
    <dbReference type="NCBI Taxonomy" id="1624"/>
    <lineage>
        <taxon>Bacteria</taxon>
        <taxon>Bacillati</taxon>
        <taxon>Bacillota</taxon>
        <taxon>Bacilli</taxon>
        <taxon>Lactobacillales</taxon>
        <taxon>Lactobacillaceae</taxon>
        <taxon>Ligilactobacillus</taxon>
    </lineage>
</organism>
<reference evidence="1" key="2">
    <citation type="submission" date="2021-09" db="EMBL/GenBank/DDBJ databases">
        <authorList>
            <person name="Gilroy R."/>
        </authorList>
    </citation>
    <scope>NUCLEOTIDE SEQUENCE</scope>
    <source>
        <strain evidence="1">CHK189-29639</strain>
    </source>
</reference>
<dbReference type="AlphaFoldDB" id="A0A921IEX3"/>
<reference evidence="1" key="1">
    <citation type="journal article" date="2021" name="PeerJ">
        <title>Extensive microbial diversity within the chicken gut microbiome revealed by metagenomics and culture.</title>
        <authorList>
            <person name="Gilroy R."/>
            <person name="Ravi A."/>
            <person name="Getino M."/>
            <person name="Pursley I."/>
            <person name="Horton D.L."/>
            <person name="Alikhan N.F."/>
            <person name="Baker D."/>
            <person name="Gharbi K."/>
            <person name="Hall N."/>
            <person name="Watson M."/>
            <person name="Adriaenssens E.M."/>
            <person name="Foster-Nyarko E."/>
            <person name="Jarju S."/>
            <person name="Secka A."/>
            <person name="Antonio M."/>
            <person name="Oren A."/>
            <person name="Chaudhuri R.R."/>
            <person name="La Ragione R."/>
            <person name="Hildebrand F."/>
            <person name="Pallen M.J."/>
        </authorList>
    </citation>
    <scope>NUCLEOTIDE SEQUENCE</scope>
    <source>
        <strain evidence="1">CHK189-29639</strain>
    </source>
</reference>
<name>A0A921IEX3_9LACO</name>
<dbReference type="Proteomes" id="UP000759256">
    <property type="component" value="Unassembled WGS sequence"/>
</dbReference>